<name>A0A037ZMD5_9RHOB</name>
<protein>
    <submittedName>
        <fullName evidence="1">Uncharacterized protein</fullName>
    </submittedName>
</protein>
<sequence>MFDMLDSLLAPFARLMVARGIPFPDLAERLKAHYVEAAQTLSEGKVTDSKLSVMTGLQRRDVARLRDFTPKPQRLNHLSRLVALWQTEAAYLSNGQPRILPKNGAAPSFEDLARFVRRDVHPRTMLDALEAAGTVRVHAETGAVELIEASFQPATGSDDQIAYLVANVGDHLDAATDNVTTNPAPHFERAVHYTGLSADDLAKLQSMHHTAQMKLFRDLSSRAAEMKKTTNPDHPHRFRAGAYFYHPKGDQE</sequence>
<dbReference type="Proteomes" id="UP000026249">
    <property type="component" value="Unassembled WGS sequence"/>
</dbReference>
<reference evidence="1 2" key="1">
    <citation type="submission" date="2014-03" db="EMBL/GenBank/DDBJ databases">
        <title>Draft Genome Sequence of Actibacterium mucosum KCTC 23349, a Marine Alphaproteobacterium with Complex Ionic Requirements Isolated from Mediterranean Seawater at Malvarrosa Beach, Valencia, Spain.</title>
        <authorList>
            <person name="Arahal D.R."/>
            <person name="Shao Z."/>
            <person name="Lai Q."/>
            <person name="Pujalte M.J."/>
        </authorList>
    </citation>
    <scope>NUCLEOTIDE SEQUENCE [LARGE SCALE GENOMIC DNA]</scope>
    <source>
        <strain evidence="1 2">KCTC 23349</strain>
    </source>
</reference>
<evidence type="ECO:0000313" key="1">
    <source>
        <dbReference type="EMBL" id="KAJ55951.1"/>
    </source>
</evidence>
<dbReference type="Pfam" id="PF20112">
    <property type="entry name" value="DUF6502"/>
    <property type="match status" value="1"/>
</dbReference>
<dbReference type="EMBL" id="JFKE01000003">
    <property type="protein sequence ID" value="KAJ55951.1"/>
    <property type="molecule type" value="Genomic_DNA"/>
</dbReference>
<keyword evidence="2" id="KW-1185">Reference proteome</keyword>
<comment type="caution">
    <text evidence="1">The sequence shown here is derived from an EMBL/GenBank/DDBJ whole genome shotgun (WGS) entry which is preliminary data.</text>
</comment>
<dbReference type="STRING" id="1454373.ACMU_09300"/>
<evidence type="ECO:0000313" key="2">
    <source>
        <dbReference type="Proteomes" id="UP000026249"/>
    </source>
</evidence>
<gene>
    <name evidence="1" type="ORF">ACMU_09300</name>
</gene>
<proteinExistence type="predicted"/>
<dbReference type="InterPro" id="IPR045445">
    <property type="entry name" value="DUF6502"/>
</dbReference>
<dbReference type="AlphaFoldDB" id="A0A037ZMD5"/>
<accession>A0A037ZMD5</accession>
<organism evidence="1 2">
    <name type="scientific">Actibacterium mucosum KCTC 23349</name>
    <dbReference type="NCBI Taxonomy" id="1454373"/>
    <lineage>
        <taxon>Bacteria</taxon>
        <taxon>Pseudomonadati</taxon>
        <taxon>Pseudomonadota</taxon>
        <taxon>Alphaproteobacteria</taxon>
        <taxon>Rhodobacterales</taxon>
        <taxon>Roseobacteraceae</taxon>
        <taxon>Actibacterium</taxon>
    </lineage>
</organism>